<evidence type="ECO:0000313" key="6">
    <source>
        <dbReference type="EMBL" id="SET88741.1"/>
    </source>
</evidence>
<comment type="subcellular location">
    <subcellularLocation>
        <location evidence="1">Membrane</location>
        <topology evidence="1">Multi-pass membrane protein</topology>
    </subcellularLocation>
</comment>
<keyword evidence="4 5" id="KW-0472">Membrane</keyword>
<feature type="transmembrane region" description="Helical" evidence="5">
    <location>
        <begin position="196"/>
        <end position="217"/>
    </location>
</feature>
<evidence type="ECO:0000256" key="4">
    <source>
        <dbReference type="ARBA" id="ARBA00023136"/>
    </source>
</evidence>
<evidence type="ECO:0000256" key="3">
    <source>
        <dbReference type="ARBA" id="ARBA00022989"/>
    </source>
</evidence>
<feature type="transmembrane region" description="Helical" evidence="5">
    <location>
        <begin position="157"/>
        <end position="176"/>
    </location>
</feature>
<keyword evidence="3 5" id="KW-1133">Transmembrane helix</keyword>
<protein>
    <submittedName>
        <fullName evidence="6">Mn2+ and Fe2+ transporters of the NRAMP family</fullName>
    </submittedName>
</protein>
<feature type="transmembrane region" description="Helical" evidence="5">
    <location>
        <begin position="53"/>
        <end position="79"/>
    </location>
</feature>
<accession>A0A1I0HX53</accession>
<feature type="transmembrane region" description="Helical" evidence="5">
    <location>
        <begin position="386"/>
        <end position="406"/>
    </location>
</feature>
<gene>
    <name evidence="6" type="ORF">SAMN04487771_10614</name>
</gene>
<dbReference type="GO" id="GO:0016020">
    <property type="term" value="C:membrane"/>
    <property type="evidence" value="ECO:0007669"/>
    <property type="project" value="UniProtKB-SubCell"/>
</dbReference>
<feature type="transmembrane region" description="Helical" evidence="5">
    <location>
        <begin position="91"/>
        <end position="112"/>
    </location>
</feature>
<dbReference type="OrthoDB" id="141480at2"/>
<reference evidence="6 7" key="1">
    <citation type="submission" date="2016-10" db="EMBL/GenBank/DDBJ databases">
        <authorList>
            <person name="de Groot N.N."/>
        </authorList>
    </citation>
    <scope>NUCLEOTIDE SEQUENCE [LARGE SCALE GENOMIC DNA]</scope>
    <source>
        <strain evidence="6 7">KH1P1</strain>
    </source>
</reference>
<dbReference type="InterPro" id="IPR001046">
    <property type="entry name" value="NRAMP_fam"/>
</dbReference>
<feature type="transmembrane region" description="Helical" evidence="5">
    <location>
        <begin position="291"/>
        <end position="316"/>
    </location>
</feature>
<name>A0A1I0HX53_9FIRM</name>
<feature type="transmembrane region" description="Helical" evidence="5">
    <location>
        <begin position="328"/>
        <end position="345"/>
    </location>
</feature>
<feature type="transmembrane region" description="Helical" evidence="5">
    <location>
        <begin position="351"/>
        <end position="374"/>
    </location>
</feature>
<dbReference type="GO" id="GO:0046873">
    <property type="term" value="F:metal ion transmembrane transporter activity"/>
    <property type="evidence" value="ECO:0007669"/>
    <property type="project" value="InterPro"/>
</dbReference>
<feature type="transmembrane region" description="Helical" evidence="5">
    <location>
        <begin position="124"/>
        <end position="145"/>
    </location>
</feature>
<evidence type="ECO:0000256" key="5">
    <source>
        <dbReference type="SAM" id="Phobius"/>
    </source>
</evidence>
<evidence type="ECO:0000256" key="2">
    <source>
        <dbReference type="ARBA" id="ARBA00022692"/>
    </source>
</evidence>
<dbReference type="Proteomes" id="UP000199820">
    <property type="component" value="Unassembled WGS sequence"/>
</dbReference>
<evidence type="ECO:0000256" key="1">
    <source>
        <dbReference type="ARBA" id="ARBA00004141"/>
    </source>
</evidence>
<feature type="transmembrane region" description="Helical" evidence="5">
    <location>
        <begin position="238"/>
        <end position="263"/>
    </location>
</feature>
<dbReference type="Pfam" id="PF01566">
    <property type="entry name" value="Nramp"/>
    <property type="match status" value="1"/>
</dbReference>
<organism evidence="6 7">
    <name type="scientific">[Clostridium] aminophilum</name>
    <dbReference type="NCBI Taxonomy" id="1526"/>
    <lineage>
        <taxon>Bacteria</taxon>
        <taxon>Bacillati</taxon>
        <taxon>Bacillota</taxon>
        <taxon>Clostridia</taxon>
        <taxon>Lachnospirales</taxon>
        <taxon>Lachnospiraceae</taxon>
    </lineage>
</organism>
<feature type="transmembrane region" description="Helical" evidence="5">
    <location>
        <begin position="21"/>
        <end position="41"/>
    </location>
</feature>
<dbReference type="EMBL" id="FOIL01000061">
    <property type="protein sequence ID" value="SET88741.1"/>
    <property type="molecule type" value="Genomic_DNA"/>
</dbReference>
<dbReference type="RefSeq" id="WP_074650370.1">
    <property type="nucleotide sequence ID" value="NZ_FOIL01000061.1"/>
</dbReference>
<dbReference type="eggNOG" id="COG1914">
    <property type="taxonomic scope" value="Bacteria"/>
</dbReference>
<proteinExistence type="predicted"/>
<dbReference type="STRING" id="1526.SAMN02910262_02469"/>
<sequence>MADNNAAVKSKPPVQSGGKSMTALLGAAFLMATSAIGPGFLTQTAKFTGEYGALFALAIITTILLDVTTQLNIWSIIGVSGMRGQDIANKVVPGLGVFIAILVSIGGLVFNIGNVGGAATGLNVMFGLPIQAGTIIGGAIGILVFLSKDAKSGMDRLTKYLGSIMIVVVLYVMLRSAPPVGEAVASVGKLNQFPTLVFPIITLLGGSCGGYITFSGAHRLLDAGYSGVDDLKQFRKSVTMGVCVSGTMRILLFLAVLGVVTAAPQIVGTDSWTASPPAAAFQAGAGNIGHFIFGMVICFAAITSIIGAAYTSVSFLKTLHPFIMKNEKWFVIGFIFVSTVIMTFLGQPATLLVLAGSVNGLILPITLAVILLASRRKDIVGADYRHPTVLLVLGVCVVLLTGYTGIKAVPTILTIFG</sequence>
<dbReference type="AlphaFoldDB" id="A0A1I0HX53"/>
<keyword evidence="7" id="KW-1185">Reference proteome</keyword>
<keyword evidence="2 5" id="KW-0812">Transmembrane</keyword>
<evidence type="ECO:0000313" key="7">
    <source>
        <dbReference type="Proteomes" id="UP000199820"/>
    </source>
</evidence>